<feature type="region of interest" description="Disordered" evidence="5">
    <location>
        <begin position="280"/>
        <end position="329"/>
    </location>
</feature>
<organism evidence="7 8">
    <name type="scientific">Streptomyces albus</name>
    <dbReference type="NCBI Taxonomy" id="1888"/>
    <lineage>
        <taxon>Bacteria</taxon>
        <taxon>Bacillati</taxon>
        <taxon>Actinomycetota</taxon>
        <taxon>Actinomycetes</taxon>
        <taxon>Kitasatosporales</taxon>
        <taxon>Streptomycetaceae</taxon>
        <taxon>Streptomyces</taxon>
    </lineage>
</organism>
<dbReference type="PROSITE" id="PS00715">
    <property type="entry name" value="SIGMA70_1"/>
    <property type="match status" value="1"/>
</dbReference>
<dbReference type="SUPFAM" id="SSF88659">
    <property type="entry name" value="Sigma3 and sigma4 domains of RNA polymerase sigma factors"/>
    <property type="match status" value="2"/>
</dbReference>
<dbReference type="InterPro" id="IPR013324">
    <property type="entry name" value="RNA_pol_sigma_r3/r4-like"/>
</dbReference>
<dbReference type="GO" id="GO:0006352">
    <property type="term" value="P:DNA-templated transcription initiation"/>
    <property type="evidence" value="ECO:0007669"/>
    <property type="project" value="InterPro"/>
</dbReference>
<dbReference type="CDD" id="cd06171">
    <property type="entry name" value="Sigma70_r4"/>
    <property type="match status" value="1"/>
</dbReference>
<dbReference type="PANTHER" id="PTHR30385:SF4">
    <property type="entry name" value="RNA POLYMERASE SIGMA-E FACTOR"/>
    <property type="match status" value="1"/>
</dbReference>
<dbReference type="InterPro" id="IPR007630">
    <property type="entry name" value="RNA_pol_sigma70_r4"/>
</dbReference>
<dbReference type="GO" id="GO:0003677">
    <property type="term" value="F:DNA binding"/>
    <property type="evidence" value="ECO:0007669"/>
    <property type="project" value="UniProtKB-KW"/>
</dbReference>
<dbReference type="NCBIfam" id="TIGR02937">
    <property type="entry name" value="sigma70-ECF"/>
    <property type="match status" value="1"/>
</dbReference>
<feature type="compositionally biased region" description="Low complexity" evidence="5">
    <location>
        <begin position="280"/>
        <end position="292"/>
    </location>
</feature>
<gene>
    <name evidence="7" type="ORF">D8771_05300</name>
</gene>
<protein>
    <submittedName>
        <fullName evidence="7">SigB/SigF/SigG family RNA polymerase sigma factor</fullName>
    </submittedName>
</protein>
<dbReference type="Pfam" id="PF04545">
    <property type="entry name" value="Sigma70_r4"/>
    <property type="match status" value="1"/>
</dbReference>
<dbReference type="InterPro" id="IPR000943">
    <property type="entry name" value="RNA_pol_sigma70"/>
</dbReference>
<evidence type="ECO:0000256" key="5">
    <source>
        <dbReference type="SAM" id="MobiDB-lite"/>
    </source>
</evidence>
<dbReference type="InterPro" id="IPR014322">
    <property type="entry name" value="RNA_pol_sigma-B/F/G"/>
</dbReference>
<sequence length="399" mass="43328">MTHGGPETAGFLAESEEPIVRPQQVSPADARELTQQFLARLDTLEEGTAEYQYVRNTLIEMNLSLVRYAASRFCSRGDEMEDIVQVGTIGLIKAIDRFQISREVAFTTFAVPYIVGEIRRFFRDTTWAVHVPRRLQEARVQLARAGEELRSRLGREPTVAELAALMSLPESEVIEARKAANGYTTASLDAALSDDSDDDASLADFIGTRDTALDMVEDFLTLAPAIAGLDERDRKLLHYRFVDELTQAEIGERLGVSQMHVSRLLTRLLARLRRTLTAEEPAPATAAAGPARAPKETPAEVPAPAAAAEAGSDAGSDTAQAAAEEGTEDTLVGLRRAEQLLGGLTLAALRWARANDDAFPAPAGKRGTQFLYRLGDLETWAAQRPRAAARLGRSGPGTD</sequence>
<evidence type="ECO:0000256" key="1">
    <source>
        <dbReference type="ARBA" id="ARBA00023015"/>
    </source>
</evidence>
<evidence type="ECO:0000259" key="6">
    <source>
        <dbReference type="PROSITE" id="PS00715"/>
    </source>
</evidence>
<dbReference type="SUPFAM" id="SSF88946">
    <property type="entry name" value="Sigma2 domain of RNA polymerase sigma factors"/>
    <property type="match status" value="1"/>
</dbReference>
<keyword evidence="1" id="KW-0805">Transcription regulation</keyword>
<dbReference type="AlphaFoldDB" id="A0A8H1LN45"/>
<dbReference type="PANTHER" id="PTHR30385">
    <property type="entry name" value="SIGMA FACTOR F FLAGELLAR"/>
    <property type="match status" value="1"/>
</dbReference>
<accession>A0A8H1LN45</accession>
<dbReference type="InterPro" id="IPR013325">
    <property type="entry name" value="RNA_pol_sigma_r2"/>
</dbReference>
<dbReference type="GO" id="GO:0016987">
    <property type="term" value="F:sigma factor activity"/>
    <property type="evidence" value="ECO:0007669"/>
    <property type="project" value="UniProtKB-KW"/>
</dbReference>
<feature type="domain" description="RNA polymerase sigma-70" evidence="6">
    <location>
        <begin position="82"/>
        <end position="95"/>
    </location>
</feature>
<dbReference type="Pfam" id="PF04539">
    <property type="entry name" value="Sigma70_r3"/>
    <property type="match status" value="1"/>
</dbReference>
<keyword evidence="3" id="KW-0238">DNA-binding</keyword>
<keyword evidence="4" id="KW-0804">Transcription</keyword>
<dbReference type="EMBL" id="RCIY01000029">
    <property type="protein sequence ID" value="TGG87191.1"/>
    <property type="molecule type" value="Genomic_DNA"/>
</dbReference>
<dbReference type="Proteomes" id="UP000298111">
    <property type="component" value="Unassembled WGS sequence"/>
</dbReference>
<reference evidence="7 8" key="1">
    <citation type="submission" date="2018-10" db="EMBL/GenBank/DDBJ databases">
        <title>Isolation of pseudouridimycin from Streptomyces albus DSM 40763.</title>
        <authorList>
            <person name="Rosenqvist P."/>
            <person name="Metsae-Ketelae M."/>
            <person name="Virta P."/>
        </authorList>
    </citation>
    <scope>NUCLEOTIDE SEQUENCE [LARGE SCALE GENOMIC DNA]</scope>
    <source>
        <strain evidence="7 8">DSM 40763</strain>
    </source>
</reference>
<keyword evidence="2" id="KW-0731">Sigma factor</keyword>
<dbReference type="PRINTS" id="PR00046">
    <property type="entry name" value="SIGMA70FCT"/>
</dbReference>
<evidence type="ECO:0000256" key="2">
    <source>
        <dbReference type="ARBA" id="ARBA00023082"/>
    </source>
</evidence>
<dbReference type="InterPro" id="IPR014284">
    <property type="entry name" value="RNA_pol_sigma-70_dom"/>
</dbReference>
<dbReference type="Gene3D" id="1.20.140.160">
    <property type="match status" value="1"/>
</dbReference>
<evidence type="ECO:0000313" key="8">
    <source>
        <dbReference type="Proteomes" id="UP000298111"/>
    </source>
</evidence>
<dbReference type="NCBIfam" id="TIGR02980">
    <property type="entry name" value="SigBFG"/>
    <property type="match status" value="1"/>
</dbReference>
<feature type="compositionally biased region" description="Low complexity" evidence="5">
    <location>
        <begin position="299"/>
        <end position="319"/>
    </location>
</feature>
<proteinExistence type="predicted"/>
<dbReference type="Gene3D" id="1.20.120.1810">
    <property type="match status" value="1"/>
</dbReference>
<dbReference type="Pfam" id="PF04542">
    <property type="entry name" value="Sigma70_r2"/>
    <property type="match status" value="1"/>
</dbReference>
<evidence type="ECO:0000256" key="3">
    <source>
        <dbReference type="ARBA" id="ARBA00023125"/>
    </source>
</evidence>
<dbReference type="InterPro" id="IPR007627">
    <property type="entry name" value="RNA_pol_sigma70_r2"/>
</dbReference>
<dbReference type="InterPro" id="IPR007624">
    <property type="entry name" value="RNA_pol_sigma70_r3"/>
</dbReference>
<comment type="caution">
    <text evidence="7">The sequence shown here is derived from an EMBL/GenBank/DDBJ whole genome shotgun (WGS) entry which is preliminary data.</text>
</comment>
<evidence type="ECO:0000256" key="4">
    <source>
        <dbReference type="ARBA" id="ARBA00023163"/>
    </source>
</evidence>
<name>A0A8H1LN45_9ACTN</name>
<evidence type="ECO:0000313" key="7">
    <source>
        <dbReference type="EMBL" id="TGG87191.1"/>
    </source>
</evidence>